<dbReference type="Proteomes" id="UP000184339">
    <property type="component" value="Unassembled WGS sequence"/>
</dbReference>
<dbReference type="EMBL" id="FRCX01000013">
    <property type="protein sequence ID" value="SHN42054.1"/>
    <property type="molecule type" value="Genomic_DNA"/>
</dbReference>
<dbReference type="Pfam" id="PF13305">
    <property type="entry name" value="TetR_C_33"/>
    <property type="match status" value="1"/>
</dbReference>
<dbReference type="Gene3D" id="1.10.10.60">
    <property type="entry name" value="Homeodomain-like"/>
    <property type="match status" value="1"/>
</dbReference>
<dbReference type="InterPro" id="IPR036271">
    <property type="entry name" value="Tet_transcr_reg_TetR-rel_C_sf"/>
</dbReference>
<protein>
    <submittedName>
        <fullName evidence="6">Regulatory protein, tetR family</fullName>
    </submittedName>
</protein>
<reference evidence="7" key="1">
    <citation type="submission" date="2016-11" db="EMBL/GenBank/DDBJ databases">
        <authorList>
            <person name="Varghese N."/>
            <person name="Submissions S."/>
        </authorList>
    </citation>
    <scope>NUCLEOTIDE SEQUENCE [LARGE SCALE GENOMIC DNA]</scope>
    <source>
        <strain evidence="7">Sac-22</strain>
    </source>
</reference>
<sequence length="190" mass="20782">MPRMGLTPDILVEAAAAMADERGFSTLTLTELARSFDVKVASLYAHVKNSGDLNARLALYALDKLASRAEEAVAGRAGKDALLAVAHVHRDFAREHPGLFEAARYKLEGPFNDDNGGIRISRITRAALRGYALSETETTHAMRLLGSFFLGFPMLELAGSFDHSRPSAETSWNRSLDALDALLRSWPTHK</sequence>
<dbReference type="PROSITE" id="PS50977">
    <property type="entry name" value="HTH_TETR_2"/>
    <property type="match status" value="1"/>
</dbReference>
<dbReference type="AlphaFoldDB" id="A0A1M7R6Z3"/>
<accession>A0A1M7R6Z3</accession>
<gene>
    <name evidence="6" type="ORF">SAMN05192549_113127</name>
</gene>
<feature type="domain" description="HTH tetR-type" evidence="5">
    <location>
        <begin position="5"/>
        <end position="65"/>
    </location>
</feature>
<feature type="DNA-binding region" description="H-T-H motif" evidence="4">
    <location>
        <begin position="28"/>
        <end position="47"/>
    </location>
</feature>
<keyword evidence="1" id="KW-0805">Transcription regulation</keyword>
<dbReference type="SUPFAM" id="SSF46689">
    <property type="entry name" value="Homeodomain-like"/>
    <property type="match status" value="1"/>
</dbReference>
<keyword evidence="2 4" id="KW-0238">DNA-binding</keyword>
<proteinExistence type="predicted"/>
<dbReference type="InterPro" id="IPR009057">
    <property type="entry name" value="Homeodomain-like_sf"/>
</dbReference>
<name>A0A1M7R6Z3_9BURK</name>
<evidence type="ECO:0000256" key="4">
    <source>
        <dbReference type="PROSITE-ProRule" id="PRU00335"/>
    </source>
</evidence>
<evidence type="ECO:0000259" key="5">
    <source>
        <dbReference type="PROSITE" id="PS50977"/>
    </source>
</evidence>
<keyword evidence="3" id="KW-0804">Transcription</keyword>
<evidence type="ECO:0000313" key="7">
    <source>
        <dbReference type="Proteomes" id="UP000184339"/>
    </source>
</evidence>
<organism evidence="6 7">
    <name type="scientific">Duganella sacchari</name>
    <dbReference type="NCBI Taxonomy" id="551987"/>
    <lineage>
        <taxon>Bacteria</taxon>
        <taxon>Pseudomonadati</taxon>
        <taxon>Pseudomonadota</taxon>
        <taxon>Betaproteobacteria</taxon>
        <taxon>Burkholderiales</taxon>
        <taxon>Oxalobacteraceae</taxon>
        <taxon>Telluria group</taxon>
        <taxon>Duganella</taxon>
    </lineage>
</organism>
<dbReference type="GO" id="GO:0003677">
    <property type="term" value="F:DNA binding"/>
    <property type="evidence" value="ECO:0007669"/>
    <property type="project" value="UniProtKB-UniRule"/>
</dbReference>
<evidence type="ECO:0000256" key="3">
    <source>
        <dbReference type="ARBA" id="ARBA00023163"/>
    </source>
</evidence>
<evidence type="ECO:0000256" key="2">
    <source>
        <dbReference type="ARBA" id="ARBA00023125"/>
    </source>
</evidence>
<keyword evidence="7" id="KW-1185">Reference proteome</keyword>
<dbReference type="InterPro" id="IPR001647">
    <property type="entry name" value="HTH_TetR"/>
</dbReference>
<evidence type="ECO:0000313" key="6">
    <source>
        <dbReference type="EMBL" id="SHN42054.1"/>
    </source>
</evidence>
<dbReference type="InterPro" id="IPR025996">
    <property type="entry name" value="MT1864/Rv1816-like_C"/>
</dbReference>
<dbReference type="Gene3D" id="1.10.357.10">
    <property type="entry name" value="Tetracycline Repressor, domain 2"/>
    <property type="match status" value="1"/>
</dbReference>
<dbReference type="STRING" id="551987.SAMN05192549_113127"/>
<evidence type="ECO:0000256" key="1">
    <source>
        <dbReference type="ARBA" id="ARBA00023015"/>
    </source>
</evidence>
<dbReference type="RefSeq" id="WP_072788468.1">
    <property type="nucleotide sequence ID" value="NZ_FRCX01000013.1"/>
</dbReference>
<dbReference type="OrthoDB" id="71867at2"/>
<dbReference type="SUPFAM" id="SSF48498">
    <property type="entry name" value="Tetracyclin repressor-like, C-terminal domain"/>
    <property type="match status" value="1"/>
</dbReference>